<name>A0A9X6NEU7_HYPEX</name>
<dbReference type="GO" id="GO:0031593">
    <property type="term" value="F:polyubiquitin modification-dependent protein binding"/>
    <property type="evidence" value="ECO:0007669"/>
    <property type="project" value="TreeGrafter"/>
</dbReference>
<comment type="caution">
    <text evidence="1">The sequence shown here is derived from an EMBL/GenBank/DDBJ whole genome shotgun (WGS) entry which is preliminary data.</text>
</comment>
<dbReference type="PANTHER" id="PTHR12555">
    <property type="entry name" value="UBIQUITIN FUSION DEGRADATON PROTEIN 1"/>
    <property type="match status" value="1"/>
</dbReference>
<protein>
    <submittedName>
        <fullName evidence="1">Uncharacterized protein</fullName>
    </submittedName>
</protein>
<keyword evidence="2" id="KW-1185">Reference proteome</keyword>
<reference evidence="2" key="1">
    <citation type="submission" date="2017-01" db="EMBL/GenBank/DDBJ databases">
        <title>Comparative genomics of anhydrobiosis in the tardigrade Hypsibius dujardini.</title>
        <authorList>
            <person name="Yoshida Y."/>
            <person name="Koutsovoulos G."/>
            <person name="Laetsch D."/>
            <person name="Stevens L."/>
            <person name="Kumar S."/>
            <person name="Horikawa D."/>
            <person name="Ishino K."/>
            <person name="Komine S."/>
            <person name="Tomita M."/>
            <person name="Blaxter M."/>
            <person name="Arakawa K."/>
        </authorList>
    </citation>
    <scope>NUCLEOTIDE SEQUENCE [LARGE SCALE GENOMIC DNA]</scope>
    <source>
        <strain evidence="2">Z151</strain>
    </source>
</reference>
<evidence type="ECO:0000313" key="2">
    <source>
        <dbReference type="Proteomes" id="UP000192578"/>
    </source>
</evidence>
<evidence type="ECO:0000313" key="1">
    <source>
        <dbReference type="EMBL" id="OWA52875.1"/>
    </source>
</evidence>
<dbReference type="AlphaFoldDB" id="A0A9X6NEU7"/>
<gene>
    <name evidence="1" type="ORF">BV898_17317</name>
</gene>
<dbReference type="EMBL" id="MTYJ01000290">
    <property type="protein sequence ID" value="OWA52875.1"/>
    <property type="molecule type" value="Genomic_DNA"/>
</dbReference>
<dbReference type="PANTHER" id="PTHR12555:SF13">
    <property type="entry name" value="UBIQUITIN RECOGNITION FACTOR IN ER-ASSOCIATED DEGRADATION PROTEIN 1"/>
    <property type="match status" value="1"/>
</dbReference>
<dbReference type="Proteomes" id="UP000192578">
    <property type="component" value="Unassembled WGS sequence"/>
</dbReference>
<dbReference type="GO" id="GO:0006511">
    <property type="term" value="P:ubiquitin-dependent protein catabolic process"/>
    <property type="evidence" value="ECO:0007669"/>
    <property type="project" value="InterPro"/>
</dbReference>
<dbReference type="InterPro" id="IPR004854">
    <property type="entry name" value="Ufd1-like"/>
</dbReference>
<dbReference type="GO" id="GO:0036503">
    <property type="term" value="P:ERAD pathway"/>
    <property type="evidence" value="ECO:0007669"/>
    <property type="project" value="TreeGrafter"/>
</dbReference>
<organism evidence="1 2">
    <name type="scientific">Hypsibius exemplaris</name>
    <name type="common">Freshwater tardigrade</name>
    <dbReference type="NCBI Taxonomy" id="2072580"/>
    <lineage>
        <taxon>Eukaryota</taxon>
        <taxon>Metazoa</taxon>
        <taxon>Ecdysozoa</taxon>
        <taxon>Tardigrada</taxon>
        <taxon>Eutardigrada</taxon>
        <taxon>Parachela</taxon>
        <taxon>Hypsibioidea</taxon>
        <taxon>Hypsibiidae</taxon>
        <taxon>Hypsibius</taxon>
    </lineage>
</organism>
<dbReference type="Gene3D" id="3.10.330.10">
    <property type="match status" value="1"/>
</dbReference>
<accession>A0A9X6NEU7</accession>
<dbReference type="GO" id="GO:0034098">
    <property type="term" value="C:VCP-NPL4-UFD1 AAA ATPase complex"/>
    <property type="evidence" value="ECO:0007669"/>
    <property type="project" value="TreeGrafter"/>
</dbReference>
<sequence length="78" mass="8493">MLVLETKPGKAVSIIETDMQVEFEAPVDYEEPKRTSKKALPSEQPVLIDAKQIPGSAAFSKMDLTPFTGSGFALLPKK</sequence>
<dbReference type="OrthoDB" id="422728at2759"/>
<proteinExistence type="predicted"/>